<dbReference type="RefSeq" id="WP_066396814.1">
    <property type="nucleotide sequence ID" value="NZ_CP015378.1"/>
</dbReference>
<evidence type="ECO:0000313" key="1">
    <source>
        <dbReference type="EMBL" id="ANC78145.1"/>
    </source>
</evidence>
<dbReference type="AlphaFoldDB" id="A0A168W664"/>
<accession>A0A168W664</accession>
<dbReference type="Proteomes" id="UP000076623">
    <property type="component" value="Chromosome"/>
</dbReference>
<name>A0A168W664_9BACL</name>
<dbReference type="STRING" id="1221500.ABE65_015600"/>
<gene>
    <name evidence="1" type="ORF">ABE65_015600</name>
</gene>
<dbReference type="KEGG" id="fpn:ABE65_015600"/>
<organism evidence="1 2">
    <name type="scientific">Fictibacillus phosphorivorans</name>
    <dbReference type="NCBI Taxonomy" id="1221500"/>
    <lineage>
        <taxon>Bacteria</taxon>
        <taxon>Bacillati</taxon>
        <taxon>Bacillota</taxon>
        <taxon>Bacilli</taxon>
        <taxon>Bacillales</taxon>
        <taxon>Fictibacillaceae</taxon>
        <taxon>Fictibacillus</taxon>
    </lineage>
</organism>
<keyword evidence="2" id="KW-1185">Reference proteome</keyword>
<protein>
    <submittedName>
        <fullName evidence="1">Uncharacterized protein</fullName>
    </submittedName>
</protein>
<sequence>MQNDFVWDDRLGIFVPNLNKSWEKYDTSTQEAIMLHWEKIRGRIPDRIREIEDTINKLQDQLSTEEHFEVSCELNNKIASLASVINDLWLWYRLNQSITSKAHD</sequence>
<evidence type="ECO:0000313" key="2">
    <source>
        <dbReference type="Proteomes" id="UP000076623"/>
    </source>
</evidence>
<proteinExistence type="predicted"/>
<dbReference type="EMBL" id="CP015378">
    <property type="protein sequence ID" value="ANC78145.1"/>
    <property type="molecule type" value="Genomic_DNA"/>
</dbReference>
<reference evidence="1 2" key="1">
    <citation type="submission" date="2016-04" db="EMBL/GenBank/DDBJ databases">
        <title>Complete genome sequence of Fictibacillus phosphorivorans G25-29, a strain toxic to nematodes.</title>
        <authorList>
            <person name="Zheng Z."/>
        </authorList>
    </citation>
    <scope>NUCLEOTIDE SEQUENCE [LARGE SCALE GENOMIC DNA]</scope>
    <source>
        <strain evidence="1 2">G25-29</strain>
    </source>
</reference>
<dbReference type="OrthoDB" id="2989999at2"/>